<evidence type="ECO:0000313" key="2">
    <source>
        <dbReference type="EMBL" id="RZG65367.1"/>
    </source>
</evidence>
<keyword evidence="1" id="KW-1133">Transmembrane helix</keyword>
<feature type="transmembrane region" description="Helical" evidence="1">
    <location>
        <begin position="224"/>
        <end position="247"/>
    </location>
</feature>
<sequence length="348" mass="40330">MMENNSESSNNNSEKILQEFDAVCNLLDRYIATIINDEVKADDDPLDRSIKEVLRDLLDGKIIKFRKFIDNNFETFENNELSSILINHLCAFHGSIISPGNRNDQEHQKNVLDSTKQFIQKLETIRLSIISLQNANQLIKHQLQPAIDEVKEKVKDFDALQLALEQRETNKIYLDLHKKYLGEYFINNILFFMTIIAAVFFTLYTTTEISNAPQFNDYKTDRNFWVMFITTKVLIATVTLTFGTLFLRRSAHAKKLKEQAYQTHVEINAFPIHVRSLKEEDKHELIKELALKYFGKELDQTQNDKIGDLMKDQLAAGTELIKASAEMVKNVKSFDRSVEKNKNPETDK</sequence>
<keyword evidence="1" id="KW-0812">Transmembrane</keyword>
<keyword evidence="1" id="KW-0472">Membrane</keyword>
<accession>A0A4V2DP45</accession>
<evidence type="ECO:0000313" key="3">
    <source>
        <dbReference type="Proteomes" id="UP000293483"/>
    </source>
</evidence>
<dbReference type="EMBL" id="SGSU01000016">
    <property type="protein sequence ID" value="RZG65367.1"/>
    <property type="molecule type" value="Genomic_DNA"/>
</dbReference>
<feature type="transmembrane region" description="Helical" evidence="1">
    <location>
        <begin position="184"/>
        <end position="204"/>
    </location>
</feature>
<gene>
    <name evidence="2" type="ORF">EXE25_13945</name>
</gene>
<protein>
    <submittedName>
        <fullName evidence="2">Uncharacterized protein</fullName>
    </submittedName>
</protein>
<name>A0A4V2DP45_9GAMM</name>
<proteinExistence type="predicted"/>
<comment type="caution">
    <text evidence="2">The sequence shown here is derived from an EMBL/GenBank/DDBJ whole genome shotgun (WGS) entry which is preliminary data.</text>
</comment>
<dbReference type="Proteomes" id="UP000293483">
    <property type="component" value="Unassembled WGS sequence"/>
</dbReference>
<organism evidence="2 3">
    <name type="scientific">Acinetobacter bouvetii</name>
    <dbReference type="NCBI Taxonomy" id="202951"/>
    <lineage>
        <taxon>Bacteria</taxon>
        <taxon>Pseudomonadati</taxon>
        <taxon>Pseudomonadota</taxon>
        <taxon>Gammaproteobacteria</taxon>
        <taxon>Moraxellales</taxon>
        <taxon>Moraxellaceae</taxon>
        <taxon>Acinetobacter</taxon>
    </lineage>
</organism>
<dbReference type="AlphaFoldDB" id="A0A4V2DP45"/>
<evidence type="ECO:0000256" key="1">
    <source>
        <dbReference type="SAM" id="Phobius"/>
    </source>
</evidence>
<reference evidence="2 3" key="1">
    <citation type="submission" date="2019-02" db="EMBL/GenBank/DDBJ databases">
        <title>The Batch Genome Submission of Acinetobacter spp. strains.</title>
        <authorList>
            <person name="Qin J."/>
            <person name="Hu Y."/>
            <person name="Ye H."/>
            <person name="Wei L."/>
            <person name="Feng Y."/>
            <person name="Zong Z."/>
        </authorList>
    </citation>
    <scope>NUCLEOTIDE SEQUENCE [LARGE SCALE GENOMIC DNA]</scope>
    <source>
        <strain evidence="2 3">WCHABo060081</strain>
    </source>
</reference>